<keyword evidence="8 9" id="KW-0238">DNA-binding</keyword>
<feature type="binding site" evidence="9">
    <location>
        <begin position="30"/>
        <end position="37"/>
    </location>
    <ligand>
        <name>ATP</name>
        <dbReference type="ChEBI" id="CHEBI:30616"/>
    </ligand>
</feature>
<reference evidence="13" key="1">
    <citation type="submission" date="2017-02" db="EMBL/GenBank/DDBJ databases">
        <authorList>
            <person name="Varghese N."/>
            <person name="Submissions S."/>
        </authorList>
    </citation>
    <scope>NUCLEOTIDE SEQUENCE [LARGE SCALE GENOMIC DNA]</scope>
    <source>
        <strain evidence="13">DSM 24967</strain>
    </source>
</reference>
<dbReference type="GO" id="GO:0003697">
    <property type="term" value="F:single-stranded DNA binding"/>
    <property type="evidence" value="ECO:0007669"/>
    <property type="project" value="UniProtKB-UniRule"/>
</dbReference>
<dbReference type="GO" id="GO:0005524">
    <property type="term" value="F:ATP binding"/>
    <property type="evidence" value="ECO:0007669"/>
    <property type="project" value="UniProtKB-UniRule"/>
</dbReference>
<evidence type="ECO:0000259" key="11">
    <source>
        <dbReference type="Pfam" id="PF02463"/>
    </source>
</evidence>
<dbReference type="AlphaFoldDB" id="A0A1T5BKU6"/>
<evidence type="ECO:0000256" key="2">
    <source>
        <dbReference type="ARBA" id="ARBA00008016"/>
    </source>
</evidence>
<organism evidence="12 13">
    <name type="scientific">Parabacteroides chartae</name>
    <dbReference type="NCBI Taxonomy" id="1037355"/>
    <lineage>
        <taxon>Bacteria</taxon>
        <taxon>Pseudomonadati</taxon>
        <taxon>Bacteroidota</taxon>
        <taxon>Bacteroidia</taxon>
        <taxon>Bacteroidales</taxon>
        <taxon>Tannerellaceae</taxon>
        <taxon>Parabacteroides</taxon>
    </lineage>
</organism>
<dbReference type="NCBIfam" id="TIGR00611">
    <property type="entry name" value="recf"/>
    <property type="match status" value="1"/>
</dbReference>
<dbReference type="Proteomes" id="UP000190852">
    <property type="component" value="Unassembled WGS sequence"/>
</dbReference>
<dbReference type="PROSITE" id="PS00617">
    <property type="entry name" value="RECF_1"/>
    <property type="match status" value="1"/>
</dbReference>
<evidence type="ECO:0000313" key="12">
    <source>
        <dbReference type="EMBL" id="SKB47443.1"/>
    </source>
</evidence>
<dbReference type="InterPro" id="IPR027417">
    <property type="entry name" value="P-loop_NTPase"/>
</dbReference>
<dbReference type="Gene3D" id="3.40.50.300">
    <property type="entry name" value="P-loop containing nucleotide triphosphate hydrolases"/>
    <property type="match status" value="1"/>
</dbReference>
<comment type="function">
    <text evidence="9 10">The RecF protein is involved in DNA metabolism; it is required for DNA replication and normal SOS inducibility. RecF binds preferentially to single-stranded, linear DNA. It also seems to bind ATP.</text>
</comment>
<keyword evidence="9 10" id="KW-0234">DNA repair</keyword>
<dbReference type="EMBL" id="FUYQ01000007">
    <property type="protein sequence ID" value="SKB47443.1"/>
    <property type="molecule type" value="Genomic_DNA"/>
</dbReference>
<evidence type="ECO:0000313" key="13">
    <source>
        <dbReference type="Proteomes" id="UP000190852"/>
    </source>
</evidence>
<dbReference type="Pfam" id="PF02463">
    <property type="entry name" value="SMC_N"/>
    <property type="match status" value="1"/>
</dbReference>
<dbReference type="InterPro" id="IPR018078">
    <property type="entry name" value="DNA-binding_RecF_CS"/>
</dbReference>
<evidence type="ECO:0000256" key="4">
    <source>
        <dbReference type="ARBA" id="ARBA00022490"/>
    </source>
</evidence>
<evidence type="ECO:0000256" key="8">
    <source>
        <dbReference type="ARBA" id="ARBA00023125"/>
    </source>
</evidence>
<keyword evidence="4 9" id="KW-0963">Cytoplasm</keyword>
<dbReference type="InterPro" id="IPR042174">
    <property type="entry name" value="RecF_2"/>
</dbReference>
<sequence>MILKRLSILNYKNIRQAEVAFSPKMNCFFGNNGMGKTNLLDAIHYLSFCKSYLNTPESLLVTTDEELCVLQGAYLYEGRDEDIFCSIRRKSRKQFKRNKKEYDKLSDHIGLLPLVMVSPADSELIQGGSDERRKFLDMIISQQDKNYLHALIQYNKALMQRNVLLKNQVTDYSLFEVLEMQMELYGSKIYKDRVRLVEELTPLFNSYYQTICSSSECVGLTYISQLSDCGLAELLQQSRERDRYLGYTSSGVHKDDLEMTLSGQLIRRVGSQGQNKTFLIALKLAQFALLAKKGNTLPVLLLDDIFDKLDASRVEQIIKLVSGEGFGQIFITDTNRKYLDEILAAMDHAYCLFKVEQGEVCPLEEDNETK</sequence>
<feature type="domain" description="RecF/RecN/SMC N-terminal" evidence="11">
    <location>
        <begin position="3"/>
        <end position="358"/>
    </location>
</feature>
<comment type="similarity">
    <text evidence="2 9 10">Belongs to the RecF family.</text>
</comment>
<dbReference type="RefSeq" id="WP_079682941.1">
    <property type="nucleotide sequence ID" value="NZ_FUYQ01000007.1"/>
</dbReference>
<protein>
    <recommendedName>
        <fullName evidence="3 9">DNA replication and repair protein RecF</fullName>
    </recommendedName>
</protein>
<accession>A0A1T5BKU6</accession>
<dbReference type="PANTHER" id="PTHR32182">
    <property type="entry name" value="DNA REPLICATION AND REPAIR PROTEIN RECF"/>
    <property type="match status" value="1"/>
</dbReference>
<dbReference type="InterPro" id="IPR003395">
    <property type="entry name" value="RecF/RecN/SMC_N"/>
</dbReference>
<dbReference type="HAMAP" id="MF_00365">
    <property type="entry name" value="RecF"/>
    <property type="match status" value="1"/>
</dbReference>
<dbReference type="GO" id="GO:0000731">
    <property type="term" value="P:DNA synthesis involved in DNA repair"/>
    <property type="evidence" value="ECO:0007669"/>
    <property type="project" value="TreeGrafter"/>
</dbReference>
<evidence type="ECO:0000256" key="5">
    <source>
        <dbReference type="ARBA" id="ARBA00022705"/>
    </source>
</evidence>
<dbReference type="GO" id="GO:0006260">
    <property type="term" value="P:DNA replication"/>
    <property type="evidence" value="ECO:0007669"/>
    <property type="project" value="UniProtKB-UniRule"/>
</dbReference>
<evidence type="ECO:0000256" key="7">
    <source>
        <dbReference type="ARBA" id="ARBA00022840"/>
    </source>
</evidence>
<evidence type="ECO:0000256" key="1">
    <source>
        <dbReference type="ARBA" id="ARBA00004496"/>
    </source>
</evidence>
<proteinExistence type="inferred from homology"/>
<keyword evidence="6 9" id="KW-0547">Nucleotide-binding</keyword>
<dbReference type="InterPro" id="IPR001238">
    <property type="entry name" value="DNA-binding_RecF"/>
</dbReference>
<evidence type="ECO:0000256" key="9">
    <source>
        <dbReference type="HAMAP-Rule" id="MF_00365"/>
    </source>
</evidence>
<gene>
    <name evidence="9" type="primary">recF</name>
    <name evidence="12" type="ORF">SAMN05660349_01335</name>
</gene>
<keyword evidence="13" id="KW-1185">Reference proteome</keyword>
<dbReference type="SUPFAM" id="SSF52540">
    <property type="entry name" value="P-loop containing nucleoside triphosphate hydrolases"/>
    <property type="match status" value="1"/>
</dbReference>
<name>A0A1T5BKU6_9BACT</name>
<keyword evidence="5 9" id="KW-0235">DNA replication</keyword>
<dbReference type="GO" id="GO:0006302">
    <property type="term" value="P:double-strand break repair"/>
    <property type="evidence" value="ECO:0007669"/>
    <property type="project" value="TreeGrafter"/>
</dbReference>
<keyword evidence="7 9" id="KW-0067">ATP-binding</keyword>
<dbReference type="GO" id="GO:0005737">
    <property type="term" value="C:cytoplasm"/>
    <property type="evidence" value="ECO:0007669"/>
    <property type="project" value="UniProtKB-SubCell"/>
</dbReference>
<dbReference type="GO" id="GO:0009432">
    <property type="term" value="P:SOS response"/>
    <property type="evidence" value="ECO:0007669"/>
    <property type="project" value="UniProtKB-UniRule"/>
</dbReference>
<dbReference type="PANTHER" id="PTHR32182:SF0">
    <property type="entry name" value="DNA REPLICATION AND REPAIR PROTEIN RECF"/>
    <property type="match status" value="1"/>
</dbReference>
<evidence type="ECO:0000256" key="6">
    <source>
        <dbReference type="ARBA" id="ARBA00022741"/>
    </source>
</evidence>
<evidence type="ECO:0000256" key="3">
    <source>
        <dbReference type="ARBA" id="ARBA00020170"/>
    </source>
</evidence>
<dbReference type="Gene3D" id="1.20.1050.90">
    <property type="entry name" value="RecF/RecN/SMC, N-terminal domain"/>
    <property type="match status" value="1"/>
</dbReference>
<dbReference type="PROSITE" id="PS00618">
    <property type="entry name" value="RECF_2"/>
    <property type="match status" value="1"/>
</dbReference>
<evidence type="ECO:0000256" key="10">
    <source>
        <dbReference type="RuleBase" id="RU000578"/>
    </source>
</evidence>
<keyword evidence="9 10" id="KW-0742">SOS response</keyword>
<comment type="subcellular location">
    <subcellularLocation>
        <location evidence="1 9 10">Cytoplasm</location>
    </subcellularLocation>
</comment>
<keyword evidence="9 10" id="KW-0227">DNA damage</keyword>